<gene>
    <name evidence="2" type="ORF">bsdtb5_12030</name>
</gene>
<feature type="region of interest" description="Disordered" evidence="1">
    <location>
        <begin position="107"/>
        <end position="145"/>
    </location>
</feature>
<name>A0A7R7EJG8_9FIRM</name>
<evidence type="ECO:0000256" key="1">
    <source>
        <dbReference type="SAM" id="MobiDB-lite"/>
    </source>
</evidence>
<feature type="compositionally biased region" description="Basic and acidic residues" evidence="1">
    <location>
        <begin position="107"/>
        <end position="135"/>
    </location>
</feature>
<evidence type="ECO:0008006" key="4">
    <source>
        <dbReference type="Google" id="ProtNLM"/>
    </source>
</evidence>
<organism evidence="2 3">
    <name type="scientific">Anaeromicropila herbilytica</name>
    <dbReference type="NCBI Taxonomy" id="2785025"/>
    <lineage>
        <taxon>Bacteria</taxon>
        <taxon>Bacillati</taxon>
        <taxon>Bacillota</taxon>
        <taxon>Clostridia</taxon>
        <taxon>Lachnospirales</taxon>
        <taxon>Lachnospiraceae</taxon>
        <taxon>Anaeromicropila</taxon>
    </lineage>
</organism>
<proteinExistence type="predicted"/>
<dbReference type="AlphaFoldDB" id="A0A7R7EJG8"/>
<sequence>MNNIAKTTDTFINLQVFFEEPFFIAICEKQEENKLMVSKIVFGTEPKDFEVQEMILNRWYQLKFSPSLEEEIKPITRINPKRLQRNVKKQLSELGIGTKSQQALKLLHEQNKIDRKSRSRERKEEIKERQFELKQQKKKEKHRGR</sequence>
<feature type="compositionally biased region" description="Basic residues" evidence="1">
    <location>
        <begin position="136"/>
        <end position="145"/>
    </location>
</feature>
<dbReference type="InterPro" id="IPR016787">
    <property type="entry name" value="UCP021328"/>
</dbReference>
<keyword evidence="3" id="KW-1185">Reference proteome</keyword>
<dbReference type="Proteomes" id="UP000595897">
    <property type="component" value="Chromosome"/>
</dbReference>
<accession>A0A7R7EJG8</accession>
<protein>
    <recommendedName>
        <fullName evidence="4">DUF2992 family protein</fullName>
    </recommendedName>
</protein>
<evidence type="ECO:0000313" key="3">
    <source>
        <dbReference type="Proteomes" id="UP000595897"/>
    </source>
</evidence>
<dbReference type="KEGG" id="ahb:bsdtb5_12030"/>
<dbReference type="EMBL" id="AP024169">
    <property type="protein sequence ID" value="BCN29908.1"/>
    <property type="molecule type" value="Genomic_DNA"/>
</dbReference>
<dbReference type="PIRSF" id="PIRSF021328">
    <property type="entry name" value="UCP021328"/>
    <property type="match status" value="1"/>
</dbReference>
<dbReference type="RefSeq" id="WP_271715163.1">
    <property type="nucleotide sequence ID" value="NZ_AP024169.1"/>
</dbReference>
<reference evidence="2 3" key="1">
    <citation type="submission" date="2020-11" db="EMBL/GenBank/DDBJ databases">
        <title>Draft genome sequencing of a Lachnospiraceae strain isolated from anoxic soil subjected to BSD treatment.</title>
        <authorList>
            <person name="Uek A."/>
            <person name="Tonouchi A."/>
        </authorList>
    </citation>
    <scope>NUCLEOTIDE SEQUENCE [LARGE SCALE GENOMIC DNA]</scope>
    <source>
        <strain evidence="2 3">TB5</strain>
    </source>
</reference>
<dbReference type="Pfam" id="PF11208">
    <property type="entry name" value="DUF2992"/>
    <property type="match status" value="1"/>
</dbReference>
<evidence type="ECO:0000313" key="2">
    <source>
        <dbReference type="EMBL" id="BCN29908.1"/>
    </source>
</evidence>